<feature type="compositionally biased region" description="Polar residues" evidence="2">
    <location>
        <begin position="961"/>
        <end position="984"/>
    </location>
</feature>
<feature type="region of interest" description="Disordered" evidence="2">
    <location>
        <begin position="625"/>
        <end position="858"/>
    </location>
</feature>
<keyword evidence="4" id="KW-1185">Reference proteome</keyword>
<sequence length="1106" mass="124194">LEKTTLDEETTKVRQLNQQAKTRLNYIEAMYQKLSNKRAENEEINSKTAQQRLLQQQAIETENLKLLQETEKKLKKMRDEIAQEEKKHQAKLALWHEREKRTLKIEKEAEARARARQAEEDARAIKRAQELDQERLQVLEKLKKDAIQEYRKAHDEIRREQEQQLKKDVEEAKKKIAEESAIKKASLEAEREQTLSKLRLEAKLEYQKQLDQQIQYGKETTQAFKEVTAKAAEQFKLQSQEAIKNLYNVASEHRPASVQSTSYQISSNKNHSPLPPSCLSPASQADIRKRRDAQLENLMSNLKLYNPDPNFRSSQWVRSAPPPHRVIGYPGKQIWGSPNRQRANSVGQTNLRTPFISGSAIQPFSNSHIINPSRNLPGPVSLQPLNSYGSSRPVNPQSDWNLGNSSKPLTPRPSSQISQPIQIDSFDTWNSTQEPVDNANPDSFTTWNSTQEPAKNSNPDSFNTWNSTQEPVKNSNPKSNSNSKHPTPQKLKQTQHEVKIEDPDFYVVSLTSVEGFHVVKTFGEALGVALREIPDLPRSQEMTMEEQQLMRDSAMNARRLAVNMMIQDAKDLGANCVIGLTFHSNIVSNNYSEMMALGTAVLLMRNDKSAVFPNSVEHATRTALENQASNGRGLPLNGATKGQKGGGGEGENQKKKKNKGKQVDEGPKENQSDPWGWGLDTNDNNASNNKNNQDNSKAQNGDWVSNKGGKQKQAKNSKKQETSDCWTKTTEENDQTNTGWGPSELNQNVDETNSWGNEWPAQNDSNACQSSSQSNDDSHNNKKGHGKAANKANKQNKNHGNSYNMIGGPNESNFSSDSSNWSNQPTDQYQNSSTSNYQPNSNPYWPQPAPGPRTIEPDYYPTYPPPMMYYQTHHQRFEPPYPFPPSCGPSYLSPTVYHHHPFNYGRAPYPYPPLQPPRLPHPGSGVNGQDHYNQINGHQKQDGLGSNQAGRGTYSGDFNDRQQFSNQFNSTWSSGNGFNQPNQTNNPSNRQKNQNNNHNFGKSNASTGNPMSNNLNDFNQSSCRDQDNWSRGNDNGNGGNVGNEGLRGGKQMNGKGKQVDKNTKRTVEPISKGKQKNCKKNVPSPESDTNEDDEAGLFGALEGFFS</sequence>
<feature type="compositionally biased region" description="Low complexity" evidence="2">
    <location>
        <begin position="412"/>
        <end position="423"/>
    </location>
</feature>
<name>A0A9Q3E3B9_9BASI</name>
<dbReference type="Pfam" id="PF01906">
    <property type="entry name" value="YbjQ_1"/>
    <property type="match status" value="1"/>
</dbReference>
<feature type="compositionally biased region" description="Low complexity" evidence="2">
    <location>
        <begin position="985"/>
        <end position="1004"/>
    </location>
</feature>
<dbReference type="SUPFAM" id="SSF117782">
    <property type="entry name" value="YbjQ-like"/>
    <property type="match status" value="1"/>
</dbReference>
<feature type="compositionally biased region" description="Pro residues" evidence="2">
    <location>
        <begin position="909"/>
        <end position="920"/>
    </location>
</feature>
<feature type="compositionally biased region" description="Polar residues" evidence="2">
    <location>
        <begin position="257"/>
        <end position="271"/>
    </location>
</feature>
<dbReference type="OrthoDB" id="2507808at2759"/>
<feature type="compositionally biased region" description="Low complexity" evidence="2">
    <location>
        <begin position="762"/>
        <end position="775"/>
    </location>
</feature>
<feature type="compositionally biased region" description="Polar residues" evidence="2">
    <location>
        <begin position="1005"/>
        <end position="1023"/>
    </location>
</feature>
<feature type="compositionally biased region" description="Low complexity" evidence="2">
    <location>
        <begin position="789"/>
        <end position="801"/>
    </location>
</feature>
<keyword evidence="1" id="KW-0175">Coiled coil</keyword>
<dbReference type="CDD" id="cd06503">
    <property type="entry name" value="ATP-synt_Fo_b"/>
    <property type="match status" value="1"/>
</dbReference>
<protein>
    <submittedName>
        <fullName evidence="3">Uncharacterized protein</fullName>
    </submittedName>
</protein>
<reference evidence="3" key="1">
    <citation type="submission" date="2021-03" db="EMBL/GenBank/DDBJ databases">
        <title>Draft genome sequence of rust myrtle Austropuccinia psidii MF-1, a brazilian biotype.</title>
        <authorList>
            <person name="Quecine M.C."/>
            <person name="Pachon D.M.R."/>
            <person name="Bonatelli M.L."/>
            <person name="Correr F.H."/>
            <person name="Franceschini L.M."/>
            <person name="Leite T.F."/>
            <person name="Margarido G.R.A."/>
            <person name="Almeida C.A."/>
            <person name="Ferrarezi J.A."/>
            <person name="Labate C.A."/>
        </authorList>
    </citation>
    <scope>NUCLEOTIDE SEQUENCE</scope>
    <source>
        <strain evidence="3">MF-1</strain>
    </source>
</reference>
<evidence type="ECO:0000313" key="4">
    <source>
        <dbReference type="Proteomes" id="UP000765509"/>
    </source>
</evidence>
<dbReference type="InterPro" id="IPR002765">
    <property type="entry name" value="UPF0145_YbjQ-like"/>
</dbReference>
<comment type="caution">
    <text evidence="3">The sequence shown here is derived from an EMBL/GenBank/DDBJ whole genome shotgun (WGS) entry which is preliminary data.</text>
</comment>
<gene>
    <name evidence="3" type="ORF">O181_054876</name>
</gene>
<dbReference type="Gene3D" id="3.30.110.70">
    <property type="entry name" value="Hypothetical protein apc22750. Chain B"/>
    <property type="match status" value="1"/>
</dbReference>
<feature type="compositionally biased region" description="Basic and acidic residues" evidence="2">
    <location>
        <begin position="1057"/>
        <end position="1067"/>
    </location>
</feature>
<feature type="compositionally biased region" description="Polar residues" evidence="2">
    <location>
        <begin position="735"/>
        <end position="756"/>
    </location>
</feature>
<dbReference type="EMBL" id="AVOT02024476">
    <property type="protein sequence ID" value="MBW0515161.1"/>
    <property type="molecule type" value="Genomic_DNA"/>
</dbReference>
<feature type="compositionally biased region" description="Low complexity" evidence="2">
    <location>
        <begin position="473"/>
        <end position="484"/>
    </location>
</feature>
<proteinExistence type="predicted"/>
<dbReference type="InterPro" id="IPR035439">
    <property type="entry name" value="UPF0145_dom_sf"/>
</dbReference>
<feature type="compositionally biased region" description="Low complexity" evidence="2">
    <location>
        <begin position="810"/>
        <end position="823"/>
    </location>
</feature>
<dbReference type="AlphaFoldDB" id="A0A9Q3E3B9"/>
<organism evidence="3 4">
    <name type="scientific">Austropuccinia psidii MF-1</name>
    <dbReference type="NCBI Taxonomy" id="1389203"/>
    <lineage>
        <taxon>Eukaryota</taxon>
        <taxon>Fungi</taxon>
        <taxon>Dikarya</taxon>
        <taxon>Basidiomycota</taxon>
        <taxon>Pucciniomycotina</taxon>
        <taxon>Pucciniomycetes</taxon>
        <taxon>Pucciniales</taxon>
        <taxon>Sphaerophragmiaceae</taxon>
        <taxon>Austropuccinia</taxon>
    </lineage>
</organism>
<feature type="compositionally biased region" description="Gly residues" evidence="2">
    <location>
        <begin position="1035"/>
        <end position="1048"/>
    </location>
</feature>
<feature type="non-terminal residue" evidence="3">
    <location>
        <position position="1"/>
    </location>
</feature>
<accession>A0A9Q3E3B9</accession>
<feature type="compositionally biased region" description="Polar residues" evidence="2">
    <location>
        <begin position="383"/>
        <end position="408"/>
    </location>
</feature>
<evidence type="ECO:0000256" key="2">
    <source>
        <dbReference type="SAM" id="MobiDB-lite"/>
    </source>
</evidence>
<feature type="region of interest" description="Disordered" evidence="2">
    <location>
        <begin position="909"/>
        <end position="1106"/>
    </location>
</feature>
<feature type="compositionally biased region" description="Low complexity" evidence="2">
    <location>
        <begin position="682"/>
        <end position="700"/>
    </location>
</feature>
<feature type="region of interest" description="Disordered" evidence="2">
    <location>
        <begin position="253"/>
        <end position="287"/>
    </location>
</feature>
<feature type="compositionally biased region" description="Polar residues" evidence="2">
    <location>
        <begin position="824"/>
        <end position="844"/>
    </location>
</feature>
<dbReference type="Proteomes" id="UP000765509">
    <property type="component" value="Unassembled WGS sequence"/>
</dbReference>
<evidence type="ECO:0000313" key="3">
    <source>
        <dbReference type="EMBL" id="MBW0515161.1"/>
    </source>
</evidence>
<feature type="region of interest" description="Disordered" evidence="2">
    <location>
        <begin position="370"/>
        <end position="497"/>
    </location>
</feature>
<evidence type="ECO:0000256" key="1">
    <source>
        <dbReference type="SAM" id="Coils"/>
    </source>
</evidence>
<feature type="compositionally biased region" description="Basic and acidic residues" evidence="2">
    <location>
        <begin position="661"/>
        <end position="671"/>
    </location>
</feature>
<feature type="compositionally biased region" description="Polar residues" evidence="2">
    <location>
        <begin position="930"/>
        <end position="950"/>
    </location>
</feature>
<feature type="compositionally biased region" description="Polar residues" evidence="2">
    <location>
        <begin position="425"/>
        <end position="472"/>
    </location>
</feature>
<feature type="coiled-coil region" evidence="1">
    <location>
        <begin position="17"/>
        <end position="182"/>
    </location>
</feature>